<dbReference type="InterPro" id="IPR012945">
    <property type="entry name" value="Tubulin-bd_cofactor_C_dom"/>
</dbReference>
<comment type="similarity">
    <text evidence="1">Belongs to the TBCC family.</text>
</comment>
<dbReference type="Pfam" id="PF07986">
    <property type="entry name" value="TBCC"/>
    <property type="match status" value="1"/>
</dbReference>
<protein>
    <recommendedName>
        <fullName evidence="4">C-CAP/cofactor C-like domain-containing protein</fullName>
    </recommendedName>
</protein>
<evidence type="ECO:0000313" key="5">
    <source>
        <dbReference type="EMBL" id="CAJ0596894.1"/>
    </source>
</evidence>
<dbReference type="PANTHER" id="PTHR15139:SF0">
    <property type="entry name" value="TUBULIN-SPECIFIC CHAPERONE C"/>
    <property type="match status" value="1"/>
</dbReference>
<evidence type="ECO:0000256" key="2">
    <source>
        <dbReference type="ARBA" id="ARBA00023186"/>
    </source>
</evidence>
<gene>
    <name evidence="5" type="ORF">CYNAS_LOCUS8877</name>
</gene>
<name>A0AA36GRQ0_CYLNA</name>
<keyword evidence="6" id="KW-1185">Reference proteome</keyword>
<dbReference type="InterPro" id="IPR027684">
    <property type="entry name" value="TBCC"/>
</dbReference>
<dbReference type="SMART" id="SM00673">
    <property type="entry name" value="CARP"/>
    <property type="match status" value="2"/>
</dbReference>
<dbReference type="Proteomes" id="UP001176961">
    <property type="component" value="Unassembled WGS sequence"/>
</dbReference>
<dbReference type="PROSITE" id="PS51329">
    <property type="entry name" value="C_CAP_COFACTOR_C"/>
    <property type="match status" value="1"/>
</dbReference>
<evidence type="ECO:0000256" key="3">
    <source>
        <dbReference type="SAM" id="MobiDB-lite"/>
    </source>
</evidence>
<proteinExistence type="inferred from homology"/>
<dbReference type="InterPro" id="IPR017901">
    <property type="entry name" value="C-CAP_CF_C-like"/>
</dbReference>
<dbReference type="Gene3D" id="2.160.20.70">
    <property type="match status" value="1"/>
</dbReference>
<organism evidence="5 6">
    <name type="scientific">Cylicocyclus nassatus</name>
    <name type="common">Nematode worm</name>
    <dbReference type="NCBI Taxonomy" id="53992"/>
    <lineage>
        <taxon>Eukaryota</taxon>
        <taxon>Metazoa</taxon>
        <taxon>Ecdysozoa</taxon>
        <taxon>Nematoda</taxon>
        <taxon>Chromadorea</taxon>
        <taxon>Rhabditida</taxon>
        <taxon>Rhabditina</taxon>
        <taxon>Rhabditomorpha</taxon>
        <taxon>Strongyloidea</taxon>
        <taxon>Strongylidae</taxon>
        <taxon>Cylicocyclus</taxon>
    </lineage>
</organism>
<dbReference type="PANTHER" id="PTHR15139">
    <property type="entry name" value="TUBULIN FOLDING COFACTOR C"/>
    <property type="match status" value="1"/>
</dbReference>
<feature type="compositionally biased region" description="Low complexity" evidence="3">
    <location>
        <begin position="131"/>
        <end position="140"/>
    </location>
</feature>
<dbReference type="InterPro" id="IPR016098">
    <property type="entry name" value="CAP/MinC_C"/>
</dbReference>
<accession>A0AA36GRQ0</accession>
<evidence type="ECO:0000313" key="6">
    <source>
        <dbReference type="Proteomes" id="UP001176961"/>
    </source>
</evidence>
<evidence type="ECO:0000256" key="1">
    <source>
        <dbReference type="ARBA" id="ARBA00008848"/>
    </source>
</evidence>
<reference evidence="5" key="1">
    <citation type="submission" date="2023-07" db="EMBL/GenBank/DDBJ databases">
        <authorList>
            <consortium name="CYATHOMIX"/>
        </authorList>
    </citation>
    <scope>NUCLEOTIDE SEQUENCE</scope>
    <source>
        <strain evidence="5">N/A</strain>
    </source>
</reference>
<dbReference type="EMBL" id="CATQJL010000223">
    <property type="protein sequence ID" value="CAJ0596894.1"/>
    <property type="molecule type" value="Genomic_DNA"/>
</dbReference>
<dbReference type="GO" id="GO:0007023">
    <property type="term" value="P:post-chaperonin tubulin folding pathway"/>
    <property type="evidence" value="ECO:0007669"/>
    <property type="project" value="InterPro"/>
</dbReference>
<keyword evidence="2" id="KW-0143">Chaperone</keyword>
<feature type="domain" description="C-CAP/cofactor C-like" evidence="4">
    <location>
        <begin position="126"/>
        <end position="281"/>
    </location>
</feature>
<evidence type="ECO:0000259" key="4">
    <source>
        <dbReference type="PROSITE" id="PS51329"/>
    </source>
</evidence>
<comment type="caution">
    <text evidence="5">The sequence shown here is derived from an EMBL/GenBank/DDBJ whole genome shotgun (WGS) entry which is preliminary data.</text>
</comment>
<feature type="region of interest" description="Disordered" evidence="3">
    <location>
        <begin position="100"/>
        <end position="141"/>
    </location>
</feature>
<sequence>MDEATSSESADAIAKKKELLLQRLQQRRPAKQSRADTEQAKVREEELTELLNRAKEQADSGVVNEETIKALESFLSLEGCGWSAKRIQAALEMLRKTSVGVSGDGSQKSAFSFSAPKKPSTPSHRPRKKSSSVSSETSSVIENAPSDNVISLSNMSDETRLVAGENGNDIKLKEIKNCKLSFAFRPSTVHIQGLYDSELVFLPVETSVLMSDCQRSKIFASAQQLRIHNSKELRLHVGVRAAVIIESCTGILMAPYRVKLNEEFIEAPPGEAWKHPNDFDWLAEGQSPNWVIAPEADWETAMLTVPQ</sequence>
<dbReference type="AlphaFoldDB" id="A0AA36GRQ0"/>
<dbReference type="InterPro" id="IPR006599">
    <property type="entry name" value="CARP_motif"/>
</dbReference>
<dbReference type="GO" id="GO:0005737">
    <property type="term" value="C:cytoplasm"/>
    <property type="evidence" value="ECO:0007669"/>
    <property type="project" value="TreeGrafter"/>
</dbReference>
<dbReference type="GO" id="GO:0007021">
    <property type="term" value="P:tubulin complex assembly"/>
    <property type="evidence" value="ECO:0007669"/>
    <property type="project" value="TreeGrafter"/>
</dbReference>